<evidence type="ECO:0000313" key="2">
    <source>
        <dbReference type="Proteomes" id="UP000316781"/>
    </source>
</evidence>
<proteinExistence type="predicted"/>
<comment type="caution">
    <text evidence="1">The sequence shown here is derived from an EMBL/GenBank/DDBJ whole genome shotgun (WGS) entry which is preliminary data.</text>
</comment>
<sequence length="93" mass="10387">MGRADSPFQDCRALEIGAGETRGQPALDRFSQDLTARARAGEMAQISGRERRRMTRTALRARPDVGKLFILGGQRATRAARAEKWRARRDSNS</sequence>
<reference evidence="1 2" key="1">
    <citation type="submission" date="2019-07" db="EMBL/GenBank/DDBJ databases">
        <title>Ln-dependent methylotrophs.</title>
        <authorList>
            <person name="Tani A."/>
        </authorList>
    </citation>
    <scope>NUCLEOTIDE SEQUENCE [LARGE SCALE GENOMIC DNA]</scope>
    <source>
        <strain evidence="1 2">SM89A</strain>
    </source>
</reference>
<organism evidence="1 2">
    <name type="scientific">Methylosinus sporium</name>
    <dbReference type="NCBI Taxonomy" id="428"/>
    <lineage>
        <taxon>Bacteria</taxon>
        <taxon>Pseudomonadati</taxon>
        <taxon>Pseudomonadota</taxon>
        <taxon>Alphaproteobacteria</taxon>
        <taxon>Hyphomicrobiales</taxon>
        <taxon>Methylocystaceae</taxon>
        <taxon>Methylosinus</taxon>
    </lineage>
</organism>
<evidence type="ECO:0000313" key="1">
    <source>
        <dbReference type="EMBL" id="TRL33850.1"/>
    </source>
</evidence>
<accession>A0A549SW59</accession>
<protein>
    <submittedName>
        <fullName evidence="1">Uncharacterized protein</fullName>
    </submittedName>
</protein>
<name>A0A549SW59_METSR</name>
<dbReference type="EMBL" id="VJMF01000040">
    <property type="protein sequence ID" value="TRL33850.1"/>
    <property type="molecule type" value="Genomic_DNA"/>
</dbReference>
<gene>
    <name evidence="1" type="ORF">FM996_09910</name>
</gene>
<dbReference type="AlphaFoldDB" id="A0A549SW59"/>
<dbReference type="Proteomes" id="UP000316781">
    <property type="component" value="Unassembled WGS sequence"/>
</dbReference>